<reference evidence="1 2" key="1">
    <citation type="submission" date="2016-10" db="EMBL/GenBank/DDBJ databases">
        <title>Comparative genomics of Bacillus thuringiensis reveals a path to pathogens against multiple invertebrate hosts.</title>
        <authorList>
            <person name="Zheng J."/>
            <person name="Gao Q."/>
            <person name="Liu H."/>
            <person name="Peng D."/>
            <person name="Ruan L."/>
            <person name="Sun M."/>
        </authorList>
    </citation>
    <scope>NUCLEOTIDE SEQUENCE [LARGE SCALE GENOMIC DNA]</scope>
    <source>
        <strain evidence="1">BGSC 4AU1</strain>
    </source>
</reference>
<protein>
    <recommendedName>
        <fullName evidence="3">HNH nuclease domain-containing protein</fullName>
    </recommendedName>
</protein>
<dbReference type="EMBL" id="MOOK01000212">
    <property type="protein sequence ID" value="OUB42840.1"/>
    <property type="molecule type" value="Genomic_DNA"/>
</dbReference>
<evidence type="ECO:0000313" key="1">
    <source>
        <dbReference type="EMBL" id="OUB42840.1"/>
    </source>
</evidence>
<accession>A0A9X6LD07</accession>
<dbReference type="AlphaFoldDB" id="A0A9X6LD07"/>
<name>A0A9X6LD07_BACUH</name>
<proteinExistence type="predicted"/>
<gene>
    <name evidence="1" type="ORF">BK716_27270</name>
</gene>
<evidence type="ECO:0008006" key="3">
    <source>
        <dbReference type="Google" id="ProtNLM"/>
    </source>
</evidence>
<sequence>MIKFELSRDVINRIKNKHLRSLSCVVKEKIIEQKKEYLYDKNYLNLLGYIERNINIILCGELEKLKIIIEYIEKNHYISTNKLSKIKRLKQKKIKGCKTTHISNYIIEKNLALHFEGKHNSFKYIKEFKESIGCLEKTWKEYDNRLSELFNYKEFTKITNNKEDWRAYDLVNELNVSICPYCNRQYINTLISDEKRARAVLDHFYAKSLYPYLALSLYNLIPCCYFCNSTFKRDEDLYNNESIYPYEEGFSKDAKFETDFSEKEPFDYKYLLGLSNNFKINIKVLSKDNNTMNKIDQSKKIFQLEKMYAFHKDYVRDLIRSSIINNKSRIDEIYKSHPNVFKSRTEVIQMLFLNFTEEIDLGKRTLSKLTKDIIEEFIDLDEDTFDE</sequence>
<organism evidence="1 2">
    <name type="scientific">Bacillus thuringiensis subsp. higo</name>
    <dbReference type="NCBI Taxonomy" id="132266"/>
    <lineage>
        <taxon>Bacteria</taxon>
        <taxon>Bacillati</taxon>
        <taxon>Bacillota</taxon>
        <taxon>Bacilli</taxon>
        <taxon>Bacillales</taxon>
        <taxon>Bacillaceae</taxon>
        <taxon>Bacillus</taxon>
        <taxon>Bacillus cereus group</taxon>
    </lineage>
</organism>
<dbReference type="Proteomes" id="UP000194816">
    <property type="component" value="Unassembled WGS sequence"/>
</dbReference>
<evidence type="ECO:0000313" key="2">
    <source>
        <dbReference type="Proteomes" id="UP000194816"/>
    </source>
</evidence>
<comment type="caution">
    <text evidence="1">The sequence shown here is derived from an EMBL/GenBank/DDBJ whole genome shotgun (WGS) entry which is preliminary data.</text>
</comment>
<dbReference type="RefSeq" id="WP_088115435.1">
    <property type="nucleotide sequence ID" value="NZ_MOOK01000212.1"/>
</dbReference>
<dbReference type="Gene3D" id="1.10.30.50">
    <property type="match status" value="1"/>
</dbReference>